<dbReference type="SUPFAM" id="SSF111369">
    <property type="entry name" value="HlyD-like secretion proteins"/>
    <property type="match status" value="1"/>
</dbReference>
<sequence>MLLRRMLIMLAVVVLVVLALAAYKGYSIYQQVQLFSAPPPPISVEAEPAREIPWQRRLPAIGTLKAIQGVELTVEVPGTVQQTLFESGQKVSQDQPLIQMSSEVEQAGLASAEAALGLAQVELGRARNLVGRQMISRSEFDRLNAEARQAQASVEQFKASLAKKRISAPFAGTIGIRQVEVGDYLGSGTLIATLQDLSRLQVDFFLPEQRVPQLRVGQQVQLSVPAYPDEVFTGQISAINPRTEESTRNIQLRAQLQNPEEKLLPGMFANLDVLLPETPQRVVVPETAITYSLYGNALYVVTDQQDEAGQVQTDEQGQPRKRVERRFITTGERRDGLVVIEKGLTAGEWVVSSGQLKLDNDTAVSIVAPEARP</sequence>
<dbReference type="Gene3D" id="2.40.30.170">
    <property type="match status" value="1"/>
</dbReference>
<comment type="similarity">
    <text evidence="1">Belongs to the membrane fusion protein (MFP) (TC 8.A.1) family.</text>
</comment>
<dbReference type="RefSeq" id="WP_251835100.1">
    <property type="nucleotide sequence ID" value="NZ_JACSQG010000001.1"/>
</dbReference>
<dbReference type="Gene3D" id="1.10.287.470">
    <property type="entry name" value="Helix hairpin bin"/>
    <property type="match status" value="1"/>
</dbReference>
<dbReference type="InterPro" id="IPR006143">
    <property type="entry name" value="RND_pump_MFP"/>
</dbReference>
<dbReference type="EMBL" id="JACSQG010000001">
    <property type="protein sequence ID" value="MBD7976345.1"/>
    <property type="molecule type" value="Genomic_DNA"/>
</dbReference>
<proteinExistence type="inferred from homology"/>
<keyword evidence="7" id="KW-1185">Reference proteome</keyword>
<evidence type="ECO:0000259" key="5">
    <source>
        <dbReference type="Pfam" id="PF25954"/>
    </source>
</evidence>
<dbReference type="Proteomes" id="UP000611945">
    <property type="component" value="Unassembled WGS sequence"/>
</dbReference>
<evidence type="ECO:0000313" key="7">
    <source>
        <dbReference type="Proteomes" id="UP000611945"/>
    </source>
</evidence>
<name>A0ABR8TKP2_9PSED</name>
<feature type="domain" description="CusB-like beta-barrel" evidence="5">
    <location>
        <begin position="206"/>
        <end position="272"/>
    </location>
</feature>
<dbReference type="PANTHER" id="PTHR30469:SF11">
    <property type="entry name" value="BLL4320 PROTEIN"/>
    <property type="match status" value="1"/>
</dbReference>
<dbReference type="Pfam" id="PF25876">
    <property type="entry name" value="HH_MFP_RND"/>
    <property type="match status" value="1"/>
</dbReference>
<dbReference type="InterPro" id="IPR058624">
    <property type="entry name" value="MdtA-like_HH"/>
</dbReference>
<dbReference type="InterPro" id="IPR058625">
    <property type="entry name" value="MdtA-like_BSH"/>
</dbReference>
<evidence type="ECO:0000259" key="4">
    <source>
        <dbReference type="Pfam" id="PF25917"/>
    </source>
</evidence>
<dbReference type="Pfam" id="PF25954">
    <property type="entry name" value="Beta-barrel_RND_2"/>
    <property type="match status" value="1"/>
</dbReference>
<dbReference type="NCBIfam" id="TIGR01730">
    <property type="entry name" value="RND_mfp"/>
    <property type="match status" value="1"/>
</dbReference>
<evidence type="ECO:0000313" key="6">
    <source>
        <dbReference type="EMBL" id="MBD7976345.1"/>
    </source>
</evidence>
<accession>A0ABR8TKP2</accession>
<evidence type="ECO:0000256" key="2">
    <source>
        <dbReference type="ARBA" id="ARBA00023054"/>
    </source>
</evidence>
<comment type="caution">
    <text evidence="6">The sequence shown here is derived from an EMBL/GenBank/DDBJ whole genome shotgun (WGS) entry which is preliminary data.</text>
</comment>
<gene>
    <name evidence="6" type="ORF">H9642_03995</name>
</gene>
<dbReference type="PANTHER" id="PTHR30469">
    <property type="entry name" value="MULTIDRUG RESISTANCE PROTEIN MDTA"/>
    <property type="match status" value="1"/>
</dbReference>
<evidence type="ECO:0000256" key="1">
    <source>
        <dbReference type="ARBA" id="ARBA00009477"/>
    </source>
</evidence>
<dbReference type="Gene3D" id="2.40.420.20">
    <property type="match status" value="1"/>
</dbReference>
<feature type="domain" description="Multidrug resistance protein MdtA-like alpha-helical hairpin" evidence="3">
    <location>
        <begin position="105"/>
        <end position="165"/>
    </location>
</feature>
<keyword evidence="2" id="KW-0175">Coiled coil</keyword>
<dbReference type="InterPro" id="IPR058792">
    <property type="entry name" value="Beta-barrel_RND_2"/>
</dbReference>
<dbReference type="Gene3D" id="2.40.50.100">
    <property type="match status" value="1"/>
</dbReference>
<dbReference type="Pfam" id="PF25917">
    <property type="entry name" value="BSH_RND"/>
    <property type="match status" value="1"/>
</dbReference>
<evidence type="ECO:0000259" key="3">
    <source>
        <dbReference type="Pfam" id="PF25876"/>
    </source>
</evidence>
<protein>
    <submittedName>
        <fullName evidence="6">Efflux RND transporter periplasmic adaptor subunit</fullName>
    </submittedName>
</protein>
<reference evidence="6 7" key="1">
    <citation type="submission" date="2020-08" db="EMBL/GenBank/DDBJ databases">
        <title>A Genomic Blueprint of the Chicken Gut Microbiome.</title>
        <authorList>
            <person name="Gilroy R."/>
            <person name="Ravi A."/>
            <person name="Getino M."/>
            <person name="Pursley I."/>
            <person name="Horton D.L."/>
            <person name="Alikhan N.-F."/>
            <person name="Baker D."/>
            <person name="Gharbi K."/>
            <person name="Hall N."/>
            <person name="Watson M."/>
            <person name="Adriaenssens E.M."/>
            <person name="Foster-Nyarko E."/>
            <person name="Jarju S."/>
            <person name="Secka A."/>
            <person name="Antonio M."/>
            <person name="Oren A."/>
            <person name="Chaudhuri R."/>
            <person name="La Ragione R.M."/>
            <person name="Hildebrand F."/>
            <person name="Pallen M.J."/>
        </authorList>
    </citation>
    <scope>NUCLEOTIDE SEQUENCE [LARGE SCALE GENOMIC DNA]</scope>
    <source>
        <strain evidence="6 7">Sa2CUA2</strain>
    </source>
</reference>
<organism evidence="6 7">
    <name type="scientific">Serpens gallinarum</name>
    <dbReference type="NCBI Taxonomy" id="2763075"/>
    <lineage>
        <taxon>Bacteria</taxon>
        <taxon>Pseudomonadati</taxon>
        <taxon>Pseudomonadota</taxon>
        <taxon>Gammaproteobacteria</taxon>
        <taxon>Pseudomonadales</taxon>
        <taxon>Pseudomonadaceae</taxon>
        <taxon>Pseudomonas</taxon>
    </lineage>
</organism>
<feature type="domain" description="Multidrug resistance protein MdtA-like barrel-sandwich hybrid" evidence="4">
    <location>
        <begin position="70"/>
        <end position="189"/>
    </location>
</feature>